<gene>
    <name evidence="4" type="primary">LOC116302691</name>
</gene>
<feature type="domain" description="SIS" evidence="2">
    <location>
        <begin position="67"/>
        <end position="262"/>
    </location>
</feature>
<sequence length="599" mass="66052">MYSAGPMNTPITELSNETTVDIDQCDSTEIVRLLRQCDADIFSGWRNYPSLYDADTLHSLENLGKRVQAVLEDPLDSCVVFSGCGTSGRIGFSLSKRFNSLAKEQGMDEHRSSGPYEYLIAGGDLALFTSVEAPEDSWRQGQIDLMNLAKEKKQVVYIGITCGLSAPYIAGQLDFCMDRPDTFTPVLIGFNPIDLARKSPIQDWSKTFFDVANRLRSHKTAIILNPIVGPEAITGSSRMKGGSTTKILLETALLNAHYRSYYPGHSPSTTTILSHYKEVHRHTYLQIKEMSSALSLAGKSLSLNGHIYYLGWGPTSFIALVDASECVPTFSASFDDVRAFVDGGFEYLKNRDGVLEFKGSKLKISLHEFANTVLPSVSENDTVIAICSSPKYLKQADELLRQVSLKGAKLIGITSKTDGPSDGADFEECFDVSIRIHDGKCKANANGCFVESSQVLEDVFKECLEELSLKWLLNAISTGAHVLHGKVLKGYMIDLKVSNDKLFYRAAGIVSNITGVTKQEAMNALLKAIYRKDVIPEEIRKVATSSHVFEGERQDKVVPLAVLLATGKFNVESGLKTLQEKKVSQVLKQLGLLFEDFQR</sequence>
<dbReference type="PANTHER" id="PTHR10088">
    <property type="entry name" value="GLUCOKINASE REGULATORY PROTEIN"/>
    <property type="match status" value="1"/>
</dbReference>
<dbReference type="SUPFAM" id="SSF53697">
    <property type="entry name" value="SIS domain"/>
    <property type="match status" value="2"/>
</dbReference>
<dbReference type="OrthoDB" id="311172at2759"/>
<dbReference type="InterPro" id="IPR005486">
    <property type="entry name" value="Glucokinase_regulatory_CS"/>
</dbReference>
<dbReference type="Pfam" id="PF22645">
    <property type="entry name" value="GKRP_SIS_N"/>
    <property type="match status" value="1"/>
</dbReference>
<dbReference type="InParanoid" id="A0A6P8IM45"/>
<dbReference type="KEGG" id="aten:116302691"/>
<dbReference type="GO" id="GO:0004857">
    <property type="term" value="F:enzyme inhibitor activity"/>
    <property type="evidence" value="ECO:0007669"/>
    <property type="project" value="TreeGrafter"/>
</dbReference>
<dbReference type="PANTHER" id="PTHR10088:SF4">
    <property type="entry name" value="GLUCOKINASE REGULATORY PROTEIN"/>
    <property type="match status" value="1"/>
</dbReference>
<keyword evidence="1" id="KW-0119">Carbohydrate metabolism</keyword>
<dbReference type="Gene3D" id="3.40.50.10490">
    <property type="entry name" value="Glucose-6-phosphate isomerase like protein, domain 1"/>
    <property type="match status" value="2"/>
</dbReference>
<organism evidence="3 4">
    <name type="scientific">Actinia tenebrosa</name>
    <name type="common">Australian red waratah sea anemone</name>
    <dbReference type="NCBI Taxonomy" id="6105"/>
    <lineage>
        <taxon>Eukaryota</taxon>
        <taxon>Metazoa</taxon>
        <taxon>Cnidaria</taxon>
        <taxon>Anthozoa</taxon>
        <taxon>Hexacorallia</taxon>
        <taxon>Actiniaria</taxon>
        <taxon>Actiniidae</taxon>
        <taxon>Actinia</taxon>
    </lineage>
</organism>
<dbReference type="GO" id="GO:0019899">
    <property type="term" value="F:enzyme binding"/>
    <property type="evidence" value="ECO:0007669"/>
    <property type="project" value="TreeGrafter"/>
</dbReference>
<dbReference type="PROSITE" id="PS51464">
    <property type="entry name" value="SIS"/>
    <property type="match status" value="2"/>
</dbReference>
<dbReference type="Pfam" id="PF20741">
    <property type="entry name" value="GKRP-like_C"/>
    <property type="match status" value="1"/>
</dbReference>
<dbReference type="InterPro" id="IPR001347">
    <property type="entry name" value="SIS_dom"/>
</dbReference>
<proteinExistence type="predicted"/>
<evidence type="ECO:0000313" key="3">
    <source>
        <dbReference type="Proteomes" id="UP000515163"/>
    </source>
</evidence>
<dbReference type="Gene3D" id="1.10.8.1080">
    <property type="match status" value="1"/>
</dbReference>
<dbReference type="InterPro" id="IPR046348">
    <property type="entry name" value="SIS_dom_sf"/>
</dbReference>
<dbReference type="InterPro" id="IPR040190">
    <property type="entry name" value="MURQ/GCKR"/>
</dbReference>
<dbReference type="GO" id="GO:1901135">
    <property type="term" value="P:carbohydrate derivative metabolic process"/>
    <property type="evidence" value="ECO:0007669"/>
    <property type="project" value="InterPro"/>
</dbReference>
<dbReference type="GO" id="GO:0042593">
    <property type="term" value="P:glucose homeostasis"/>
    <property type="evidence" value="ECO:0007669"/>
    <property type="project" value="TreeGrafter"/>
</dbReference>
<dbReference type="GO" id="GO:0009750">
    <property type="term" value="P:response to fructose"/>
    <property type="evidence" value="ECO:0007669"/>
    <property type="project" value="TreeGrafter"/>
</dbReference>
<dbReference type="Pfam" id="PF22198">
    <property type="entry name" value="GKRP_SIS_2"/>
    <property type="match status" value="1"/>
</dbReference>
<dbReference type="GeneID" id="116302691"/>
<dbReference type="GO" id="GO:0005654">
    <property type="term" value="C:nucleoplasm"/>
    <property type="evidence" value="ECO:0007669"/>
    <property type="project" value="TreeGrafter"/>
</dbReference>
<dbReference type="PROSITE" id="PS01272">
    <property type="entry name" value="GCKR"/>
    <property type="match status" value="1"/>
</dbReference>
<name>A0A6P8IM45_ACTTE</name>
<evidence type="ECO:0000256" key="1">
    <source>
        <dbReference type="ARBA" id="ARBA00023277"/>
    </source>
</evidence>
<dbReference type="InterPro" id="IPR054017">
    <property type="entry name" value="GKRP_SIS_2"/>
</dbReference>
<feature type="domain" description="SIS" evidence="2">
    <location>
        <begin position="297"/>
        <end position="486"/>
    </location>
</feature>
<evidence type="ECO:0000259" key="2">
    <source>
        <dbReference type="PROSITE" id="PS51464"/>
    </source>
</evidence>
<dbReference type="GO" id="GO:0070095">
    <property type="term" value="F:fructose-6-phosphate binding"/>
    <property type="evidence" value="ECO:0007669"/>
    <property type="project" value="TreeGrafter"/>
</dbReference>
<dbReference type="AlphaFoldDB" id="A0A6P8IM45"/>
<dbReference type="GO" id="GO:0005829">
    <property type="term" value="C:cytosol"/>
    <property type="evidence" value="ECO:0007669"/>
    <property type="project" value="TreeGrafter"/>
</dbReference>
<dbReference type="Gene3D" id="3.40.50.12620">
    <property type="match status" value="1"/>
</dbReference>
<reference evidence="4" key="1">
    <citation type="submission" date="2025-08" db="UniProtKB">
        <authorList>
            <consortium name="RefSeq"/>
        </authorList>
    </citation>
    <scope>IDENTIFICATION</scope>
    <source>
        <tissue evidence="4">Tentacle</tissue>
    </source>
</reference>
<dbReference type="Proteomes" id="UP000515163">
    <property type="component" value="Unplaced"/>
</dbReference>
<keyword evidence="3" id="KW-1185">Reference proteome</keyword>
<protein>
    <submittedName>
        <fullName evidence="4">Glucokinase regulatory protein-like</fullName>
    </submittedName>
</protein>
<dbReference type="FunCoup" id="A0A6P8IM45">
    <property type="interactions" value="533"/>
</dbReference>
<dbReference type="RefSeq" id="XP_031567899.1">
    <property type="nucleotide sequence ID" value="XM_031712039.1"/>
</dbReference>
<accession>A0A6P8IM45</accession>
<dbReference type="GO" id="GO:0030246">
    <property type="term" value="F:carbohydrate binding"/>
    <property type="evidence" value="ECO:0007669"/>
    <property type="project" value="TreeGrafter"/>
</dbReference>
<evidence type="ECO:0000313" key="4">
    <source>
        <dbReference type="RefSeq" id="XP_031567899.1"/>
    </source>
</evidence>